<dbReference type="EMBL" id="CM044701">
    <property type="protein sequence ID" value="KAI5682066.1"/>
    <property type="molecule type" value="Genomic_DNA"/>
</dbReference>
<dbReference type="Proteomes" id="UP001060085">
    <property type="component" value="Linkage Group LG01"/>
</dbReference>
<proteinExistence type="predicted"/>
<accession>A0ACC0CAW6</accession>
<evidence type="ECO:0000313" key="1">
    <source>
        <dbReference type="EMBL" id="KAI5682066.1"/>
    </source>
</evidence>
<organism evidence="1 2">
    <name type="scientific">Catharanthus roseus</name>
    <name type="common">Madagascar periwinkle</name>
    <name type="synonym">Vinca rosea</name>
    <dbReference type="NCBI Taxonomy" id="4058"/>
    <lineage>
        <taxon>Eukaryota</taxon>
        <taxon>Viridiplantae</taxon>
        <taxon>Streptophyta</taxon>
        <taxon>Embryophyta</taxon>
        <taxon>Tracheophyta</taxon>
        <taxon>Spermatophyta</taxon>
        <taxon>Magnoliopsida</taxon>
        <taxon>eudicotyledons</taxon>
        <taxon>Gunneridae</taxon>
        <taxon>Pentapetalae</taxon>
        <taxon>asterids</taxon>
        <taxon>lamiids</taxon>
        <taxon>Gentianales</taxon>
        <taxon>Apocynaceae</taxon>
        <taxon>Rauvolfioideae</taxon>
        <taxon>Vinceae</taxon>
        <taxon>Catharanthinae</taxon>
        <taxon>Catharanthus</taxon>
    </lineage>
</organism>
<name>A0ACC0CAW6_CATRO</name>
<reference evidence="2" key="1">
    <citation type="journal article" date="2023" name="Nat. Plants">
        <title>Single-cell RNA sequencing provides a high-resolution roadmap for understanding the multicellular compartmentation of specialized metabolism.</title>
        <authorList>
            <person name="Sun S."/>
            <person name="Shen X."/>
            <person name="Li Y."/>
            <person name="Li Y."/>
            <person name="Wang S."/>
            <person name="Li R."/>
            <person name="Zhang H."/>
            <person name="Shen G."/>
            <person name="Guo B."/>
            <person name="Wei J."/>
            <person name="Xu J."/>
            <person name="St-Pierre B."/>
            <person name="Chen S."/>
            <person name="Sun C."/>
        </authorList>
    </citation>
    <scope>NUCLEOTIDE SEQUENCE [LARGE SCALE GENOMIC DNA]</scope>
</reference>
<evidence type="ECO:0000313" key="2">
    <source>
        <dbReference type="Proteomes" id="UP001060085"/>
    </source>
</evidence>
<gene>
    <name evidence="1" type="ORF">M9H77_03294</name>
</gene>
<protein>
    <submittedName>
        <fullName evidence="1">Uncharacterized protein</fullName>
    </submittedName>
</protein>
<comment type="caution">
    <text evidence="1">The sequence shown here is derived from an EMBL/GenBank/DDBJ whole genome shotgun (WGS) entry which is preliminary data.</text>
</comment>
<sequence>MHDNQWRYGTRNGYNDTSCKRVPRNYDRNGGYYLNMDKREEEKFQLVLKSLPYEVKVWWNSKCENGRRIGDQPIKTWIRNHEEQKQVQPKLKFMESLMVEEFPKNKELSKEKIEQSLKIHVVDETSKE</sequence>
<keyword evidence="2" id="KW-1185">Reference proteome</keyword>